<feature type="domain" description="SMC hinge" evidence="8">
    <location>
        <begin position="574"/>
        <end position="697"/>
    </location>
</feature>
<comment type="domain">
    <text evidence="6">Contains large globular domains required for ATP hydrolysis at each terminus and a third globular domain forming a flexible hinge near the middle of the molecule. These domains are separated by coiled-coil structures.</text>
</comment>
<dbReference type="SMART" id="SM00968">
    <property type="entry name" value="SMC_hinge"/>
    <property type="match status" value="1"/>
</dbReference>
<name>A0ABT0JX87_9ACTN</name>
<dbReference type="InterPro" id="IPR010935">
    <property type="entry name" value="SMC_hinge"/>
</dbReference>
<reference evidence="9 10" key="1">
    <citation type="submission" date="2022-04" db="EMBL/GenBank/DDBJ databases">
        <title>Genome diversity in the genus Frankia.</title>
        <authorList>
            <person name="Carlos-Shanley C."/>
            <person name="Hahn D."/>
        </authorList>
    </citation>
    <scope>NUCLEOTIDE SEQUENCE [LARGE SCALE GENOMIC DNA]</scope>
    <source>
        <strain evidence="9 10">Ag45/Mut15</strain>
    </source>
</reference>
<dbReference type="Pfam" id="PF02463">
    <property type="entry name" value="SMC_N"/>
    <property type="match status" value="1"/>
</dbReference>
<dbReference type="InterPro" id="IPR011890">
    <property type="entry name" value="SMC_prok"/>
</dbReference>
<evidence type="ECO:0000256" key="1">
    <source>
        <dbReference type="ARBA" id="ARBA00022490"/>
    </source>
</evidence>
<keyword evidence="4 6" id="KW-0175">Coiled coil</keyword>
<comment type="subunit">
    <text evidence="6">Homodimer.</text>
</comment>
<dbReference type="SUPFAM" id="SSF75553">
    <property type="entry name" value="Smc hinge domain"/>
    <property type="match status" value="1"/>
</dbReference>
<comment type="caution">
    <text evidence="9">The sequence shown here is derived from an EMBL/GenBank/DDBJ whole genome shotgun (WGS) entry which is preliminary data.</text>
</comment>
<dbReference type="Gene3D" id="3.30.70.1620">
    <property type="match status" value="1"/>
</dbReference>
<evidence type="ECO:0000259" key="8">
    <source>
        <dbReference type="SMART" id="SM00968"/>
    </source>
</evidence>
<feature type="binding site" evidence="6">
    <location>
        <begin position="32"/>
        <end position="39"/>
    </location>
    <ligand>
        <name>ATP</name>
        <dbReference type="ChEBI" id="CHEBI:30616"/>
    </ligand>
</feature>
<evidence type="ECO:0000256" key="5">
    <source>
        <dbReference type="ARBA" id="ARBA00023125"/>
    </source>
</evidence>
<dbReference type="SUPFAM" id="SSF52540">
    <property type="entry name" value="P-loop containing nucleoside triphosphate hydrolases"/>
    <property type="match status" value="1"/>
</dbReference>
<feature type="coiled-coil region" evidence="6">
    <location>
        <begin position="167"/>
        <end position="201"/>
    </location>
</feature>
<feature type="coiled-coil region" evidence="6">
    <location>
        <begin position="348"/>
        <end position="424"/>
    </location>
</feature>
<evidence type="ECO:0000256" key="2">
    <source>
        <dbReference type="ARBA" id="ARBA00022741"/>
    </source>
</evidence>
<dbReference type="EMBL" id="JALKFT010000008">
    <property type="protein sequence ID" value="MCK9876165.1"/>
    <property type="molecule type" value="Genomic_DNA"/>
</dbReference>
<evidence type="ECO:0000256" key="7">
    <source>
        <dbReference type="SAM" id="MobiDB-lite"/>
    </source>
</evidence>
<dbReference type="PIRSF" id="PIRSF005719">
    <property type="entry name" value="SMC"/>
    <property type="match status" value="1"/>
</dbReference>
<dbReference type="RefSeq" id="WP_248824493.1">
    <property type="nucleotide sequence ID" value="NZ_JALKFT010000008.1"/>
</dbReference>
<dbReference type="InterPro" id="IPR036277">
    <property type="entry name" value="SMC_hinge_sf"/>
</dbReference>
<gene>
    <name evidence="6" type="primary">smc</name>
    <name evidence="9" type="ORF">MXD59_10325</name>
</gene>
<dbReference type="PANTHER" id="PTHR43977">
    <property type="entry name" value="STRUCTURAL MAINTENANCE OF CHROMOSOMES PROTEIN 3"/>
    <property type="match status" value="1"/>
</dbReference>
<protein>
    <recommendedName>
        <fullName evidence="6">Chromosome partition protein Smc</fullName>
    </recommendedName>
</protein>
<proteinExistence type="inferred from homology"/>
<dbReference type="Gene3D" id="1.20.1060.20">
    <property type="match status" value="1"/>
</dbReference>
<keyword evidence="2 6" id="KW-0547">Nucleotide-binding</keyword>
<dbReference type="HAMAP" id="MF_01894">
    <property type="entry name" value="Smc_prok"/>
    <property type="match status" value="1"/>
</dbReference>
<evidence type="ECO:0000313" key="10">
    <source>
        <dbReference type="Proteomes" id="UP001201873"/>
    </source>
</evidence>
<keyword evidence="5 6" id="KW-0238">DNA-binding</keyword>
<feature type="region of interest" description="Disordered" evidence="7">
    <location>
        <begin position="509"/>
        <end position="573"/>
    </location>
</feature>
<comment type="function">
    <text evidence="6">Required for chromosome condensation and partitioning.</text>
</comment>
<dbReference type="Gene3D" id="3.40.50.300">
    <property type="entry name" value="P-loop containing nucleotide triphosphate hydrolases"/>
    <property type="match status" value="2"/>
</dbReference>
<dbReference type="InterPro" id="IPR024704">
    <property type="entry name" value="SMC"/>
</dbReference>
<comment type="subcellular location">
    <subcellularLocation>
        <location evidence="6">Cytoplasm</location>
    </subcellularLocation>
</comment>
<dbReference type="InterPro" id="IPR003395">
    <property type="entry name" value="RecF/RecN/SMC_N"/>
</dbReference>
<keyword evidence="1 6" id="KW-0963">Cytoplasm</keyword>
<organism evidence="9 10">
    <name type="scientific">Frankia umida</name>
    <dbReference type="NCBI Taxonomy" id="573489"/>
    <lineage>
        <taxon>Bacteria</taxon>
        <taxon>Bacillati</taxon>
        <taxon>Actinomycetota</taxon>
        <taxon>Actinomycetes</taxon>
        <taxon>Frankiales</taxon>
        <taxon>Frankiaceae</taxon>
        <taxon>Frankia</taxon>
    </lineage>
</organism>
<accession>A0ABT0JX87</accession>
<dbReference type="InterPro" id="IPR027417">
    <property type="entry name" value="P-loop_NTPase"/>
</dbReference>
<keyword evidence="3 6" id="KW-0067">ATP-binding</keyword>
<evidence type="ECO:0000256" key="3">
    <source>
        <dbReference type="ARBA" id="ARBA00022840"/>
    </source>
</evidence>
<evidence type="ECO:0000313" key="9">
    <source>
        <dbReference type="EMBL" id="MCK9876165.1"/>
    </source>
</evidence>
<evidence type="ECO:0000256" key="6">
    <source>
        <dbReference type="HAMAP-Rule" id="MF_01894"/>
    </source>
</evidence>
<dbReference type="Pfam" id="PF06470">
    <property type="entry name" value="SMC_hinge"/>
    <property type="match status" value="1"/>
</dbReference>
<keyword evidence="10" id="KW-1185">Reference proteome</keyword>
<comment type="similarity">
    <text evidence="6">Belongs to the SMC family.</text>
</comment>
<evidence type="ECO:0000256" key="4">
    <source>
        <dbReference type="ARBA" id="ARBA00023054"/>
    </source>
</evidence>
<feature type="compositionally biased region" description="Basic and acidic residues" evidence="7">
    <location>
        <begin position="535"/>
        <end position="551"/>
    </location>
</feature>
<dbReference type="Proteomes" id="UP001201873">
    <property type="component" value="Unassembled WGS sequence"/>
</dbReference>
<sequence>MHLKSLTLRGFKSFASSTALHLEPGITCVVGPNGSGKSNVVDAIAWVLGEQGAKALRGGAMSDVIFAGTPARPALGRAEVLLTIDNSDGALPIEYTEVTVGRILFRSGESEYTINGTTCRLLDIQELMSDSGIGRELHVIVGQGQLDAVLQARPEDRRAFVEEAAGVLKHRKRKEKALRKLEAMSANLTRLTDLSAELRRQLGPLGRQAEIARKAGAIQAALRDARLRLLADDLSIARSTLSVDAADEDALRRRLAETQTRHRDAVTGEERLQAALAAAVPRAAAAQETWYALASLRERLLGTRSLATERVRLLRAGGDDLAGRRDPEELEQEATAVREQEMVLTERLELDRERLEEVVTRRAELEATLAHEERELIAAARAASSRREEIARLAGQVEVARSRASAAENEITQATEAVRAAQERDAETTRSHTDLEVELEQMDGARAELAEAHTAAVAVHSTANERLETLRTEERSAERDRASWAARRDALRLSLAPADGVAALLEAASRAQQGARDDQDVRSGPGTAAIAPPTEADRPGGRSARRGDRAQRSAVGGTGAATEAGPPPPLDPAFTALGRLSAVLRVRPGAEVAVSAALGPAADALLVAAAGDVRLAFAWLRAADAGRATLVTADAVTSGAASDTDSDASGVGGTLPSGCVPLVDLVEIVDERFSVPVRALLAGTVLVEDLPSAGAVLESRPRLRVVTRQGDLLGPAVSVGGSAHPPSAIELTAAAQEAQAGVDESTRRAELAHEALEPARMEVSRTRAAIDAASAALHSADARSRAFREQMAKLERARGNAGTEVVRLEQVRTRAESTRDRTYGALHELEAALAAASARPEVDERPSAERDRLVAATSAVRAAEVEARLAVRTSEERARALQGRAEGLIRAAAGERAARAAAARRREVRDRQAAVAAALGDAAGCTLDRLDLSLARAATEREQADALRRTTEADLATARELGRTLAAALTALQDSAHREELARAEKRLRVETLEAKAMEDFGITADDLVAEFGPDQLVPPDEVPGDPPGAAVPYVRAEQAARAATADKQLARLGRVNPLALEEFAALQERAAFLSTQLEDIRSTRRDLLQVVEEVDLRVREVFEAAFADTAREFEIVFATLFPGGEGRLILTQPDDMLTTGIEVEARPPGKKVKRLSLLSGGERSLTALALLLAIFRARPSPFYVLDEVEAALDDRNLGRLLEALEGLRQKSQLIIITHQKRTMEIADALYGVAMRGDGVTTVISQRLRERATV</sequence>